<evidence type="ECO:0000313" key="1">
    <source>
        <dbReference type="EMBL" id="MPC19582.1"/>
    </source>
</evidence>
<dbReference type="AlphaFoldDB" id="A0A5B7DDT9"/>
<dbReference type="EMBL" id="VSRR010000782">
    <property type="protein sequence ID" value="MPC19582.1"/>
    <property type="molecule type" value="Genomic_DNA"/>
</dbReference>
<comment type="caution">
    <text evidence="1">The sequence shown here is derived from an EMBL/GenBank/DDBJ whole genome shotgun (WGS) entry which is preliminary data.</text>
</comment>
<protein>
    <submittedName>
        <fullName evidence="1">Uncharacterized protein</fullName>
    </submittedName>
</protein>
<sequence length="148" mass="15665">MDGFCIRRRNSKGHLAPLQYCADWNPPARQRAASARLTVLRATCSRISAKERTASAACLPPPANTRRSAPARAATAPKRAQEGRRCLTCVKGRTASVAFLSVKCPTDVSCSAVGGYCAKSCCEGAELSDRCGDDGCVCCIPPRECGIV</sequence>
<evidence type="ECO:0000313" key="2">
    <source>
        <dbReference type="Proteomes" id="UP000324222"/>
    </source>
</evidence>
<organism evidence="1 2">
    <name type="scientific">Portunus trituberculatus</name>
    <name type="common">Swimming crab</name>
    <name type="synonym">Neptunus trituberculatus</name>
    <dbReference type="NCBI Taxonomy" id="210409"/>
    <lineage>
        <taxon>Eukaryota</taxon>
        <taxon>Metazoa</taxon>
        <taxon>Ecdysozoa</taxon>
        <taxon>Arthropoda</taxon>
        <taxon>Crustacea</taxon>
        <taxon>Multicrustacea</taxon>
        <taxon>Malacostraca</taxon>
        <taxon>Eumalacostraca</taxon>
        <taxon>Eucarida</taxon>
        <taxon>Decapoda</taxon>
        <taxon>Pleocyemata</taxon>
        <taxon>Brachyura</taxon>
        <taxon>Eubrachyura</taxon>
        <taxon>Portunoidea</taxon>
        <taxon>Portunidae</taxon>
        <taxon>Portuninae</taxon>
        <taxon>Portunus</taxon>
    </lineage>
</organism>
<dbReference type="Proteomes" id="UP000324222">
    <property type="component" value="Unassembled WGS sequence"/>
</dbReference>
<keyword evidence="2" id="KW-1185">Reference proteome</keyword>
<reference evidence="1 2" key="1">
    <citation type="submission" date="2019-05" db="EMBL/GenBank/DDBJ databases">
        <title>Another draft genome of Portunus trituberculatus and its Hox gene families provides insights of decapod evolution.</title>
        <authorList>
            <person name="Jeong J.-H."/>
            <person name="Song I."/>
            <person name="Kim S."/>
            <person name="Choi T."/>
            <person name="Kim D."/>
            <person name="Ryu S."/>
            <person name="Kim W."/>
        </authorList>
    </citation>
    <scope>NUCLEOTIDE SEQUENCE [LARGE SCALE GENOMIC DNA]</scope>
    <source>
        <tissue evidence="1">Muscle</tissue>
    </source>
</reference>
<accession>A0A5B7DDT9</accession>
<gene>
    <name evidence="1" type="ORF">E2C01_012499</name>
</gene>
<name>A0A5B7DDT9_PORTR</name>
<proteinExistence type="predicted"/>